<name>A0ABU2BV96_9ACTN</name>
<gene>
    <name evidence="8" type="primary">katG</name>
    <name evidence="12" type="ORF">J2S63_002110</name>
</gene>
<protein>
    <recommendedName>
        <fullName evidence="8 9">Catalase-peroxidase</fullName>
        <shortName evidence="8">CP</shortName>
        <ecNumber evidence="8 9">1.11.1.21</ecNumber>
    </recommendedName>
    <alternativeName>
        <fullName evidence="8">Peroxidase/catalase</fullName>
    </alternativeName>
</protein>
<dbReference type="Gene3D" id="1.10.520.10">
    <property type="match status" value="2"/>
</dbReference>
<feature type="domain" description="Plant heme peroxidase family profile" evidence="11">
    <location>
        <begin position="160"/>
        <end position="433"/>
    </location>
</feature>
<keyword evidence="4 8" id="KW-0560">Oxidoreductase</keyword>
<comment type="subunit">
    <text evidence="8">Homodimer or homotetramer.</text>
</comment>
<keyword evidence="3 8" id="KW-0479">Metal-binding</keyword>
<feature type="compositionally biased region" description="Polar residues" evidence="10">
    <location>
        <begin position="1"/>
        <end position="10"/>
    </location>
</feature>
<dbReference type="PRINTS" id="PR00458">
    <property type="entry name" value="PEROXIDASE"/>
</dbReference>
<feature type="region of interest" description="Disordered" evidence="10">
    <location>
        <begin position="1"/>
        <end position="57"/>
    </location>
</feature>
<dbReference type="NCBIfam" id="NF011635">
    <property type="entry name" value="PRK15061.1"/>
    <property type="match status" value="1"/>
</dbReference>
<proteinExistence type="inferred from homology"/>
<dbReference type="PROSITE" id="PS00435">
    <property type="entry name" value="PEROXIDASE_1"/>
    <property type="match status" value="1"/>
</dbReference>
<evidence type="ECO:0000256" key="5">
    <source>
        <dbReference type="ARBA" id="ARBA00023004"/>
    </source>
</evidence>
<dbReference type="InterPro" id="IPR000763">
    <property type="entry name" value="Catalase_peroxidase"/>
</dbReference>
<dbReference type="EMBL" id="JAVDYG010000001">
    <property type="protein sequence ID" value="MDR7362557.1"/>
    <property type="molecule type" value="Genomic_DNA"/>
</dbReference>
<dbReference type="InterPro" id="IPR002016">
    <property type="entry name" value="Haem_peroxidase"/>
</dbReference>
<keyword evidence="6 8" id="KW-0376">Hydrogen peroxide</keyword>
<dbReference type="Proteomes" id="UP001183648">
    <property type="component" value="Unassembled WGS sequence"/>
</dbReference>
<evidence type="ECO:0000256" key="7">
    <source>
        <dbReference type="ARBA" id="ARBA00049145"/>
    </source>
</evidence>
<comment type="PTM">
    <text evidence="8">Formation of the three residue Trp-Tyr-Met cross-link is important for the catalase, but not the peroxidase activity of the enzyme.</text>
</comment>
<dbReference type="CDD" id="cd00649">
    <property type="entry name" value="catalase_peroxidase_1"/>
    <property type="match status" value="1"/>
</dbReference>
<dbReference type="PROSITE" id="PS00436">
    <property type="entry name" value="PEROXIDASE_2"/>
    <property type="match status" value="1"/>
</dbReference>
<comment type="similarity">
    <text evidence="8 9">Belongs to the peroxidase family. Peroxidase/catalase subfamily.</text>
</comment>
<dbReference type="EC" id="1.11.1.21" evidence="8 9"/>
<feature type="cross-link" description="Tryptophyl-tyrosyl-methioninium (Tyr-Met) (with Trp-126)" evidence="8">
    <location>
        <begin position="248"/>
        <end position="274"/>
    </location>
</feature>
<comment type="caution">
    <text evidence="8">Lacks conserved residue(s) required for the propagation of feature annotation.</text>
</comment>
<comment type="catalytic activity">
    <reaction evidence="8 9">
        <text>H2O2 + AH2 = A + 2 H2O</text>
        <dbReference type="Rhea" id="RHEA:30275"/>
        <dbReference type="ChEBI" id="CHEBI:13193"/>
        <dbReference type="ChEBI" id="CHEBI:15377"/>
        <dbReference type="ChEBI" id="CHEBI:16240"/>
        <dbReference type="ChEBI" id="CHEBI:17499"/>
        <dbReference type="EC" id="1.11.1.21"/>
    </reaction>
</comment>
<evidence type="ECO:0000256" key="2">
    <source>
        <dbReference type="ARBA" id="ARBA00022617"/>
    </source>
</evidence>
<dbReference type="GO" id="GO:0004601">
    <property type="term" value="F:peroxidase activity"/>
    <property type="evidence" value="ECO:0007669"/>
    <property type="project" value="UniProtKB-KW"/>
</dbReference>
<dbReference type="InterPro" id="IPR019794">
    <property type="entry name" value="Peroxidases_AS"/>
</dbReference>
<reference evidence="12 13" key="1">
    <citation type="submission" date="2023-07" db="EMBL/GenBank/DDBJ databases">
        <title>Sequencing the genomes of 1000 actinobacteria strains.</title>
        <authorList>
            <person name="Klenk H.-P."/>
        </authorList>
    </citation>
    <scope>NUCLEOTIDE SEQUENCE [LARGE SCALE GENOMIC DNA]</scope>
    <source>
        <strain evidence="12 13">DSM 19426</strain>
    </source>
</reference>
<comment type="catalytic activity">
    <reaction evidence="7 8 9">
        <text>2 H2O2 = O2 + 2 H2O</text>
        <dbReference type="Rhea" id="RHEA:20309"/>
        <dbReference type="ChEBI" id="CHEBI:15377"/>
        <dbReference type="ChEBI" id="CHEBI:15379"/>
        <dbReference type="ChEBI" id="CHEBI:16240"/>
        <dbReference type="EC" id="1.11.1.21"/>
    </reaction>
</comment>
<dbReference type="NCBIfam" id="TIGR00198">
    <property type="entry name" value="cat_per_HPI"/>
    <property type="match status" value="1"/>
</dbReference>
<dbReference type="Gene3D" id="1.10.420.10">
    <property type="entry name" value="Peroxidase, domain 2"/>
    <property type="match status" value="2"/>
</dbReference>
<evidence type="ECO:0000256" key="4">
    <source>
        <dbReference type="ARBA" id="ARBA00023002"/>
    </source>
</evidence>
<evidence type="ECO:0000256" key="3">
    <source>
        <dbReference type="ARBA" id="ARBA00022723"/>
    </source>
</evidence>
<keyword evidence="13" id="KW-1185">Reference proteome</keyword>
<evidence type="ECO:0000256" key="8">
    <source>
        <dbReference type="HAMAP-Rule" id="MF_01961"/>
    </source>
</evidence>
<feature type="site" description="Transition state stabilizer" evidence="8">
    <location>
        <position position="123"/>
    </location>
</feature>
<comment type="function">
    <text evidence="8">Bifunctional enzyme with both catalase and broad-spectrum peroxidase activity.</text>
</comment>
<feature type="active site" description="Proton acceptor" evidence="8">
    <location>
        <position position="127"/>
    </location>
</feature>
<feature type="compositionally biased region" description="Polar residues" evidence="10">
    <location>
        <begin position="26"/>
        <end position="36"/>
    </location>
</feature>
<dbReference type="SUPFAM" id="SSF48113">
    <property type="entry name" value="Heme-dependent peroxidases"/>
    <property type="match status" value="2"/>
</dbReference>
<feature type="binding site" description="axial binding residue" evidence="8">
    <location>
        <position position="289"/>
    </location>
    <ligand>
        <name>heme b</name>
        <dbReference type="ChEBI" id="CHEBI:60344"/>
    </ligand>
    <ligandPart>
        <name>Fe</name>
        <dbReference type="ChEBI" id="CHEBI:18248"/>
    </ligandPart>
</feature>
<dbReference type="PRINTS" id="PR00460">
    <property type="entry name" value="BPEROXIDASE"/>
</dbReference>
<keyword evidence="2 8" id="KW-0349">Heme</keyword>
<comment type="cofactor">
    <cofactor evidence="8">
        <name>heme b</name>
        <dbReference type="ChEBI" id="CHEBI:60344"/>
    </cofactor>
    <text evidence="8">Binds 1 heme b (iron(II)-protoporphyrin IX) group per dimer.</text>
</comment>
<accession>A0ABU2BV96</accession>
<dbReference type="RefSeq" id="WP_310301863.1">
    <property type="nucleotide sequence ID" value="NZ_BAAAPS010000008.1"/>
</dbReference>
<evidence type="ECO:0000256" key="9">
    <source>
        <dbReference type="RuleBase" id="RU003451"/>
    </source>
</evidence>
<evidence type="ECO:0000256" key="10">
    <source>
        <dbReference type="SAM" id="MobiDB-lite"/>
    </source>
</evidence>
<dbReference type="PROSITE" id="PS50873">
    <property type="entry name" value="PEROXIDASE_4"/>
    <property type="match status" value="1"/>
</dbReference>
<comment type="caution">
    <text evidence="12">The sequence shown here is derived from an EMBL/GenBank/DDBJ whole genome shotgun (WGS) entry which is preliminary data.</text>
</comment>
<keyword evidence="1 8" id="KW-0575">Peroxidase</keyword>
<dbReference type="InterPro" id="IPR019793">
    <property type="entry name" value="Peroxidases_heam-ligand_BS"/>
</dbReference>
<dbReference type="PANTHER" id="PTHR30555">
    <property type="entry name" value="HYDROPEROXIDASE I, BIFUNCTIONAL CATALASE-PEROXIDASE"/>
    <property type="match status" value="1"/>
</dbReference>
<organism evidence="12 13">
    <name type="scientific">Nocardioides marmoribigeumensis</name>
    <dbReference type="NCBI Taxonomy" id="433649"/>
    <lineage>
        <taxon>Bacteria</taxon>
        <taxon>Bacillati</taxon>
        <taxon>Actinomycetota</taxon>
        <taxon>Actinomycetes</taxon>
        <taxon>Propionibacteriales</taxon>
        <taxon>Nocardioidaceae</taxon>
        <taxon>Nocardioides</taxon>
    </lineage>
</organism>
<keyword evidence="5 8" id="KW-0408">Iron</keyword>
<dbReference type="CDD" id="cd08200">
    <property type="entry name" value="catalase_peroxidase_2"/>
    <property type="match status" value="1"/>
</dbReference>
<dbReference type="Pfam" id="PF00141">
    <property type="entry name" value="peroxidase"/>
    <property type="match status" value="2"/>
</dbReference>
<evidence type="ECO:0000259" key="11">
    <source>
        <dbReference type="PROSITE" id="PS50873"/>
    </source>
</evidence>
<evidence type="ECO:0000313" key="13">
    <source>
        <dbReference type="Proteomes" id="UP001183648"/>
    </source>
</evidence>
<evidence type="ECO:0000256" key="1">
    <source>
        <dbReference type="ARBA" id="ARBA00022559"/>
    </source>
</evidence>
<dbReference type="PANTHER" id="PTHR30555:SF0">
    <property type="entry name" value="CATALASE-PEROXIDASE"/>
    <property type="match status" value="1"/>
</dbReference>
<dbReference type="InterPro" id="IPR010255">
    <property type="entry name" value="Haem_peroxidase_sf"/>
</dbReference>
<evidence type="ECO:0000256" key="6">
    <source>
        <dbReference type="ARBA" id="ARBA00023324"/>
    </source>
</evidence>
<dbReference type="HAMAP" id="MF_01961">
    <property type="entry name" value="Catal_peroxid"/>
    <property type="match status" value="1"/>
</dbReference>
<sequence length="753" mass="82330">MSDSPETASPQGVDRKAEEGCPVMHDSSTSQGSESENPVLDSPTPDTNHRPRTVQDWWPDSLDLSPLKIHSEKADPMGPGFSYAEAFADLDVEAVKRDVVEVLRTSQDWWPADFGHYGGLMVRLSWHAAGTYRIYDGRGGAGDGSQRFAPLNSWPDNANLDKARRLLWPVKQKHGQKISWADLLVLAGTVAIEDMGLPTFGFAFGREDIWEPEEIYWGPEDAWLGDERYADERQLDEVLGAVQMGLIYVNPEGPNGNPDPLASAKDIRETFARMAMNDYETVALIAGGHTFGKTHGAGDADLVGPEPEAAPLEQQGLGWLSSHGSGKGKDAITSGLEVTWTRTPVQWSHDYFELLFKHEWELEKSPAGAHQWVAKDAEAVIPGPTEDSPKRKPTMLTSDLALRFDPEYEKVSRHFLENPEEFAEAFAKAWYKLLHRDMGPVSRYLGPWVAEPQLWQDPVPDHEGPLVSDDDVATLKAKVLDSGLSVADLVTAAWASASTFRHTDKRGGANGARIRLEPQRGWEVNAGVDRVLDVLEGVQQEFNGAGGARVSLADLIVLAGTAAVEKAAQDAGVEVTVPFHPGRTDASLEQTDVESFGVLEPRADGFRNYLRDGEKLRPETLLVDKAYMLGLTAPQMTVLVGGLRSLGVTAPGSSHGVLTDKVGVLSNDFFVNLLSPGTQWKASESDENVYDIKDVASGETRFTATAADLIFGSNSQLRALAEVYASDDAKEKLVSDFVAAWTQVMDADRFDLR</sequence>
<evidence type="ECO:0000313" key="12">
    <source>
        <dbReference type="EMBL" id="MDR7362557.1"/>
    </source>
</evidence>